<protein>
    <recommendedName>
        <fullName evidence="7">deoxyguanosine kinase</fullName>
        <ecNumber evidence="7">2.7.1.113</ecNumber>
    </recommendedName>
</protein>
<feature type="binding site" evidence="10">
    <location>
        <position position="125"/>
    </location>
    <ligand>
        <name>substrate</name>
    </ligand>
</feature>
<feature type="domain" description="Deoxynucleoside kinase" evidence="12">
    <location>
        <begin position="24"/>
        <end position="252"/>
    </location>
</feature>
<evidence type="ECO:0000259" key="12">
    <source>
        <dbReference type="Pfam" id="PF01712"/>
    </source>
</evidence>
<evidence type="ECO:0000256" key="6">
    <source>
        <dbReference type="ARBA" id="ARBA00022840"/>
    </source>
</evidence>
<dbReference type="SUPFAM" id="SSF52540">
    <property type="entry name" value="P-loop containing nucleoside triphosphate hydrolases"/>
    <property type="match status" value="1"/>
</dbReference>
<dbReference type="Proteomes" id="UP001295444">
    <property type="component" value="Chromosome 03"/>
</dbReference>
<evidence type="ECO:0000256" key="4">
    <source>
        <dbReference type="ARBA" id="ARBA00022741"/>
    </source>
</evidence>
<feature type="active site" description="Proton acceptor" evidence="9">
    <location>
        <position position="119"/>
    </location>
</feature>
<evidence type="ECO:0000256" key="2">
    <source>
        <dbReference type="ARBA" id="ARBA00011738"/>
    </source>
</evidence>
<dbReference type="PANTHER" id="PTHR10513:SF8">
    <property type="entry name" value="DEOXYGUANOSINE KINASE, MITOCHONDRIAL"/>
    <property type="match status" value="1"/>
</dbReference>
<keyword evidence="5 13" id="KW-0418">Kinase</keyword>
<dbReference type="PIRSF" id="PIRSF000705">
    <property type="entry name" value="DNK"/>
    <property type="match status" value="1"/>
</dbReference>
<evidence type="ECO:0000256" key="5">
    <source>
        <dbReference type="ARBA" id="ARBA00022777"/>
    </source>
</evidence>
<evidence type="ECO:0000313" key="13">
    <source>
        <dbReference type="EMBL" id="CAH2277549.1"/>
    </source>
</evidence>
<accession>A0AAD1RSZ7</accession>
<dbReference type="GO" id="GO:0004138">
    <property type="term" value="F:deoxyguanosine kinase activity"/>
    <property type="evidence" value="ECO:0007669"/>
    <property type="project" value="UniProtKB-EC"/>
</dbReference>
<dbReference type="Gene3D" id="3.40.50.300">
    <property type="entry name" value="P-loop containing nucleotide triphosphate hydrolases"/>
    <property type="match status" value="1"/>
</dbReference>
<feature type="binding site" evidence="10">
    <location>
        <position position="89"/>
    </location>
    <ligand>
        <name>substrate</name>
    </ligand>
</feature>
<dbReference type="EMBL" id="OW240914">
    <property type="protein sequence ID" value="CAH2277549.1"/>
    <property type="molecule type" value="Genomic_DNA"/>
</dbReference>
<feature type="binding site" evidence="10">
    <location>
        <position position="189"/>
    </location>
    <ligand>
        <name>substrate</name>
    </ligand>
</feature>
<reference evidence="13" key="1">
    <citation type="submission" date="2022-03" db="EMBL/GenBank/DDBJ databases">
        <authorList>
            <person name="Alioto T."/>
            <person name="Alioto T."/>
            <person name="Gomez Garrido J."/>
        </authorList>
    </citation>
    <scope>NUCLEOTIDE SEQUENCE</scope>
</reference>
<dbReference type="AlphaFoldDB" id="A0AAD1RSZ7"/>
<dbReference type="InterPro" id="IPR002624">
    <property type="entry name" value="DCK/DGK"/>
</dbReference>
<proteinExistence type="inferred from homology"/>
<evidence type="ECO:0000256" key="8">
    <source>
        <dbReference type="ARBA" id="ARBA00047656"/>
    </source>
</evidence>
<dbReference type="EC" id="2.7.1.113" evidence="7"/>
<dbReference type="PANTHER" id="PTHR10513">
    <property type="entry name" value="DEOXYNUCLEOSIDE KINASE"/>
    <property type="match status" value="1"/>
</dbReference>
<feature type="binding site" evidence="11">
    <location>
        <begin position="180"/>
        <end position="184"/>
    </location>
    <ligand>
        <name>ATP</name>
        <dbReference type="ChEBI" id="CHEBI:30616"/>
    </ligand>
</feature>
<comment type="subunit">
    <text evidence="2">Homodimer.</text>
</comment>
<keyword evidence="14" id="KW-1185">Reference proteome</keyword>
<keyword evidence="3" id="KW-0808">Transferase</keyword>
<evidence type="ECO:0000256" key="11">
    <source>
        <dbReference type="PIRSR" id="PIRSR000705-3"/>
    </source>
</evidence>
<dbReference type="FunFam" id="3.40.50.300:FF:000461">
    <property type="entry name" value="Deoxycytidine kinase"/>
    <property type="match status" value="1"/>
</dbReference>
<keyword evidence="4 11" id="KW-0547">Nucleotide-binding</keyword>
<dbReference type="InterPro" id="IPR050566">
    <property type="entry name" value="Deoxyribonucleoside_kinase"/>
</dbReference>
<evidence type="ECO:0000256" key="3">
    <source>
        <dbReference type="ARBA" id="ARBA00022679"/>
    </source>
</evidence>
<dbReference type="InterPro" id="IPR031314">
    <property type="entry name" value="DNK_dom"/>
</dbReference>
<organism evidence="13 14">
    <name type="scientific">Pelobates cultripes</name>
    <name type="common">Western spadefoot toad</name>
    <dbReference type="NCBI Taxonomy" id="61616"/>
    <lineage>
        <taxon>Eukaryota</taxon>
        <taxon>Metazoa</taxon>
        <taxon>Chordata</taxon>
        <taxon>Craniata</taxon>
        <taxon>Vertebrata</taxon>
        <taxon>Euteleostomi</taxon>
        <taxon>Amphibia</taxon>
        <taxon>Batrachia</taxon>
        <taxon>Anura</taxon>
        <taxon>Pelobatoidea</taxon>
        <taxon>Pelobatidae</taxon>
        <taxon>Pelobates</taxon>
    </lineage>
</organism>
<evidence type="ECO:0000256" key="7">
    <source>
        <dbReference type="ARBA" id="ARBA00039043"/>
    </source>
</evidence>
<evidence type="ECO:0000256" key="9">
    <source>
        <dbReference type="PIRSR" id="PIRSR000705-1"/>
    </source>
</evidence>
<feature type="binding site" evidence="11">
    <location>
        <begin position="28"/>
        <end position="36"/>
    </location>
    <ligand>
        <name>ATP</name>
        <dbReference type="ChEBI" id="CHEBI:30616"/>
    </ligand>
</feature>
<evidence type="ECO:0000313" key="14">
    <source>
        <dbReference type="Proteomes" id="UP001295444"/>
    </source>
</evidence>
<feature type="binding site" evidence="10">
    <location>
        <position position="53"/>
    </location>
    <ligand>
        <name>substrate</name>
    </ligand>
</feature>
<sequence length="255" mass="30048">MAKNTIKPDSTDPISSEGMAVKRLSVEGNIAVGKSTFMKLLSSFFQEWELVTEPLRKWQHVQDSAPHGGMDNLLQMMYDDPSRWSYTFQTVSCMTRFKTQIEPLSKQLLSLREPVQVFERSIYSDRYVFAKCLFELGHFNSIEWTMYQEWHSFLTREFAERVHLNGIIYLQATPEICFERLKKRARKEEKTVQLDYLQKLHEQHENWLIKKTTNVHFEHVKNIPVLILDVNEDFENNPLASQRLATKIKNFLAVL</sequence>
<name>A0AAD1RSZ7_PELCU</name>
<dbReference type="GO" id="GO:0005524">
    <property type="term" value="F:ATP binding"/>
    <property type="evidence" value="ECO:0007669"/>
    <property type="project" value="UniProtKB-KW"/>
</dbReference>
<dbReference type="CDD" id="cd01673">
    <property type="entry name" value="dNK"/>
    <property type="match status" value="1"/>
</dbReference>
<gene>
    <name evidence="13" type="ORF">PECUL_23A031908</name>
</gene>
<dbReference type="Pfam" id="PF01712">
    <property type="entry name" value="dNK"/>
    <property type="match status" value="1"/>
</dbReference>
<keyword evidence="6 11" id="KW-0067">ATP-binding</keyword>
<dbReference type="GO" id="GO:0005739">
    <property type="term" value="C:mitochondrion"/>
    <property type="evidence" value="ECO:0007669"/>
    <property type="project" value="TreeGrafter"/>
</dbReference>
<evidence type="ECO:0000256" key="1">
    <source>
        <dbReference type="ARBA" id="ARBA00007420"/>
    </source>
</evidence>
<feature type="binding site" evidence="10">
    <location>
        <position position="120"/>
    </location>
    <ligand>
        <name>substrate</name>
    </ligand>
</feature>
<feature type="binding site" evidence="11">
    <location>
        <begin position="232"/>
        <end position="234"/>
    </location>
    <ligand>
        <name>ATP</name>
        <dbReference type="ChEBI" id="CHEBI:30616"/>
    </ligand>
</feature>
<comment type="catalytic activity">
    <reaction evidence="8">
        <text>2'-deoxyguanosine + ATP = dGMP + ADP + H(+)</text>
        <dbReference type="Rhea" id="RHEA:19201"/>
        <dbReference type="ChEBI" id="CHEBI:15378"/>
        <dbReference type="ChEBI" id="CHEBI:17172"/>
        <dbReference type="ChEBI" id="CHEBI:30616"/>
        <dbReference type="ChEBI" id="CHEBI:57673"/>
        <dbReference type="ChEBI" id="CHEBI:456216"/>
        <dbReference type="EC" id="2.7.1.113"/>
    </reaction>
</comment>
<feature type="binding site" evidence="10">
    <location>
        <position position="78"/>
    </location>
    <ligand>
        <name>substrate</name>
    </ligand>
</feature>
<comment type="similarity">
    <text evidence="1">Belongs to the DCK/DGK family.</text>
</comment>
<dbReference type="InterPro" id="IPR027417">
    <property type="entry name" value="P-loop_NTPase"/>
</dbReference>
<evidence type="ECO:0000256" key="10">
    <source>
        <dbReference type="PIRSR" id="PIRSR000705-2"/>
    </source>
</evidence>